<dbReference type="Pfam" id="PF01738">
    <property type="entry name" value="DLH"/>
    <property type="match status" value="1"/>
</dbReference>
<dbReference type="AlphaFoldDB" id="A0A382HPJ0"/>
<organism evidence="2">
    <name type="scientific">marine metagenome</name>
    <dbReference type="NCBI Taxonomy" id="408172"/>
    <lineage>
        <taxon>unclassified sequences</taxon>
        <taxon>metagenomes</taxon>
        <taxon>ecological metagenomes</taxon>
    </lineage>
</organism>
<dbReference type="GO" id="GO:0016787">
    <property type="term" value="F:hydrolase activity"/>
    <property type="evidence" value="ECO:0007669"/>
    <property type="project" value="InterPro"/>
</dbReference>
<name>A0A382HPJ0_9ZZZZ</name>
<dbReference type="EMBL" id="UINC01062502">
    <property type="protein sequence ID" value="SVB89190.1"/>
    <property type="molecule type" value="Genomic_DNA"/>
</dbReference>
<protein>
    <recommendedName>
        <fullName evidence="1">Dienelactone hydrolase domain-containing protein</fullName>
    </recommendedName>
</protein>
<sequence length="247" mass="28277">MLEKEITINTGEGQMNTFIVHPDEDGPHPVIIFLMDAPGKRGEIHQMARRIAACGYWVILPNLYYRRVEEFVSDGTERNREIMFEHKNSLSNEMVVEDCGQLLEEVLKYESASKGPVGCLGYCMSGPFAFSAAAGINQRIRATASIHGVELVTDSEHSPHLNSHKIKGEIYFGCAETDEWVPNEMIESLDKHLSKTNINYRIEWYPGTQHGFVFPERTGKYHRASAERHWHRILSLFERNLKNTQIK</sequence>
<dbReference type="Gene3D" id="3.40.50.1820">
    <property type="entry name" value="alpha/beta hydrolase"/>
    <property type="match status" value="1"/>
</dbReference>
<dbReference type="PANTHER" id="PTHR46623:SF10">
    <property type="entry name" value="CARBOXYMETHYLENEBUTENOLIDASE HOMOLOG"/>
    <property type="match status" value="1"/>
</dbReference>
<accession>A0A382HPJ0</accession>
<proteinExistence type="predicted"/>
<dbReference type="InterPro" id="IPR002925">
    <property type="entry name" value="Dienelactn_hydro"/>
</dbReference>
<dbReference type="PANTHER" id="PTHR46623">
    <property type="entry name" value="CARBOXYMETHYLENEBUTENOLIDASE-RELATED"/>
    <property type="match status" value="1"/>
</dbReference>
<feature type="domain" description="Dienelactone hydrolase" evidence="1">
    <location>
        <begin position="15"/>
        <end position="239"/>
    </location>
</feature>
<evidence type="ECO:0000259" key="1">
    <source>
        <dbReference type="Pfam" id="PF01738"/>
    </source>
</evidence>
<reference evidence="2" key="1">
    <citation type="submission" date="2018-05" db="EMBL/GenBank/DDBJ databases">
        <authorList>
            <person name="Lanie J.A."/>
            <person name="Ng W.-L."/>
            <person name="Kazmierczak K.M."/>
            <person name="Andrzejewski T.M."/>
            <person name="Davidsen T.M."/>
            <person name="Wayne K.J."/>
            <person name="Tettelin H."/>
            <person name="Glass J.I."/>
            <person name="Rusch D."/>
            <person name="Podicherti R."/>
            <person name="Tsui H.-C.T."/>
            <person name="Winkler M.E."/>
        </authorList>
    </citation>
    <scope>NUCLEOTIDE SEQUENCE</scope>
</reference>
<evidence type="ECO:0000313" key="2">
    <source>
        <dbReference type="EMBL" id="SVB89190.1"/>
    </source>
</evidence>
<dbReference type="InterPro" id="IPR051049">
    <property type="entry name" value="Dienelactone_hydrolase-like"/>
</dbReference>
<gene>
    <name evidence="2" type="ORF">METZ01_LOCUS242044</name>
</gene>
<dbReference type="InterPro" id="IPR029058">
    <property type="entry name" value="AB_hydrolase_fold"/>
</dbReference>
<dbReference type="SUPFAM" id="SSF53474">
    <property type="entry name" value="alpha/beta-Hydrolases"/>
    <property type="match status" value="1"/>
</dbReference>